<accession>A0A840QFR7</accession>
<feature type="signal peptide" evidence="1">
    <location>
        <begin position="1"/>
        <end position="19"/>
    </location>
</feature>
<keyword evidence="1" id="KW-0732">Signal</keyword>
<dbReference type="Pfam" id="PF04738">
    <property type="entry name" value="Lant_dehydr_N"/>
    <property type="match status" value="2"/>
</dbReference>
<evidence type="ECO:0000256" key="1">
    <source>
        <dbReference type="SAM" id="SignalP"/>
    </source>
</evidence>
<feature type="chain" id="PRO_5032383891" description="Lantibiotic dehydratase N-terminal domain-containing protein" evidence="1">
    <location>
        <begin position="20"/>
        <end position="675"/>
    </location>
</feature>
<dbReference type="AlphaFoldDB" id="A0A840QFR7"/>
<dbReference type="Proteomes" id="UP000584374">
    <property type="component" value="Unassembled WGS sequence"/>
</dbReference>
<sequence>MTRRRRRLYRRSCAGMLRAALNVTTPVLPTWPGPGGTAAQWRSWLAPVWADETFRRTVAGASPDLARRVDAVLAGRSMNTRKARRAALALARYSIRYAHRSTPFGEFAGVALVDFGETSSVCIGDTHEVVSRADPTAMDARIRACESDAALMADVEVCVNTLARVHENRVHVPTEGPSEFSLALTPAVVAVLEVARSPIPHDVLLGKLAAEFPETSEGRRAALVAELLRTGLLRSALRAAATIVDPADALPVGVPGISERDAADVRLDAEVRLPEAVEVEMETAATVLARLATHLHGTPAWRRYIERFGDRWGEGSEVGLEQLIDPDRGLGFPDGFDSVSEPPRPMSRRDRLLLELAGTAAVESRQDVVLSEAMIEELEAAAGGPSTVLAPHVEVCGQVQARSLSALDRGGFRLRVHTVSRAAGSMTGRFWHLLPEAADGYADLPTVAPGAKLAQLSFHPSRVAADLLTRAPQVLPELVSVGEFRGSGETVLRPADLVVGLSGDHLYLAVASTGERVELLAPTAINFVWNNFTPPMVRFLAEISRATTPQVTWFDWGAAWALPFTPALHYRRSILIPGRWQLRARTLPDRTAPLDKWAEQLHAWRVRAGVPDRVLLAMDDQHLLLDLTQDRDLDLLRTHLSVSSVAVLYDAPPRDADGWIGGRAHSIVVPVRSHP</sequence>
<comment type="caution">
    <text evidence="3">The sequence shown here is derived from an EMBL/GenBank/DDBJ whole genome shotgun (WGS) entry which is preliminary data.</text>
</comment>
<reference evidence="3 4" key="1">
    <citation type="submission" date="2020-08" db="EMBL/GenBank/DDBJ databases">
        <title>Sequencing the genomes of 1000 actinobacteria strains.</title>
        <authorList>
            <person name="Klenk H.-P."/>
        </authorList>
    </citation>
    <scope>NUCLEOTIDE SEQUENCE [LARGE SCALE GENOMIC DNA]</scope>
    <source>
        <strain evidence="3 4">DSM 45584</strain>
    </source>
</reference>
<dbReference type="InterPro" id="IPR006827">
    <property type="entry name" value="Lant_deHydtase_N"/>
</dbReference>
<evidence type="ECO:0000313" key="3">
    <source>
        <dbReference type="EMBL" id="MBB5157578.1"/>
    </source>
</evidence>
<keyword evidence="4" id="KW-1185">Reference proteome</keyword>
<evidence type="ECO:0000259" key="2">
    <source>
        <dbReference type="Pfam" id="PF04738"/>
    </source>
</evidence>
<dbReference type="RefSeq" id="WP_184728466.1">
    <property type="nucleotide sequence ID" value="NZ_JACHIW010000001.1"/>
</dbReference>
<feature type="domain" description="Lantibiotic dehydratase N-terminal" evidence="2">
    <location>
        <begin position="50"/>
        <end position="250"/>
    </location>
</feature>
<organism evidence="3 4">
    <name type="scientific">Saccharopolyspora phatthalungensis</name>
    <dbReference type="NCBI Taxonomy" id="664693"/>
    <lineage>
        <taxon>Bacteria</taxon>
        <taxon>Bacillati</taxon>
        <taxon>Actinomycetota</taxon>
        <taxon>Actinomycetes</taxon>
        <taxon>Pseudonocardiales</taxon>
        <taxon>Pseudonocardiaceae</taxon>
        <taxon>Saccharopolyspora</taxon>
    </lineage>
</organism>
<dbReference type="EMBL" id="JACHIW010000001">
    <property type="protein sequence ID" value="MBB5157578.1"/>
    <property type="molecule type" value="Genomic_DNA"/>
</dbReference>
<protein>
    <recommendedName>
        <fullName evidence="2">Lantibiotic dehydratase N-terminal domain-containing protein</fullName>
    </recommendedName>
</protein>
<feature type="domain" description="Lantibiotic dehydratase N-terminal" evidence="2">
    <location>
        <begin position="262"/>
        <end position="636"/>
    </location>
</feature>
<name>A0A840QFR7_9PSEU</name>
<evidence type="ECO:0000313" key="4">
    <source>
        <dbReference type="Proteomes" id="UP000584374"/>
    </source>
</evidence>
<gene>
    <name evidence="3" type="ORF">BJ970_005112</name>
</gene>
<proteinExistence type="predicted"/>